<dbReference type="eggNOG" id="COG2227">
    <property type="taxonomic scope" value="Bacteria"/>
</dbReference>
<dbReference type="Gene3D" id="3.40.50.150">
    <property type="entry name" value="Vaccinia Virus protein VP39"/>
    <property type="match status" value="1"/>
</dbReference>
<dbReference type="InterPro" id="IPR029063">
    <property type="entry name" value="SAM-dependent_MTases_sf"/>
</dbReference>
<dbReference type="GO" id="GO:0032259">
    <property type="term" value="P:methylation"/>
    <property type="evidence" value="ECO:0007669"/>
    <property type="project" value="UniProtKB-KW"/>
</dbReference>
<protein>
    <submittedName>
        <fullName evidence="2">Methyltransferase type 12</fullName>
    </submittedName>
</protein>
<sequence length="200" mass="22090">MTTMEESTMDDQTKWNDKHARRIKSGKIPGANPVLADQIPVTENAVAIDLACGLGANALMLADRGYTVTAFDVSDTATDFVNAKAEELGRPVKAKAMDLTSIEGQTAVTATAPVDLAVITYYLDRDLMELVKDLIRPGGYVFIETYVSLPGMENTPVREDFKLHPAELVNSFEDWGIMYFDFDETNGTQTILVRKKTTHH</sequence>
<dbReference type="KEGG" id="bse:Bsel_0172"/>
<dbReference type="HOGENOM" id="CLU_056435_5_3_9"/>
<keyword evidence="3" id="KW-1185">Reference proteome</keyword>
<dbReference type="GO" id="GO:0008168">
    <property type="term" value="F:methyltransferase activity"/>
    <property type="evidence" value="ECO:0007669"/>
    <property type="project" value="UniProtKB-KW"/>
</dbReference>
<dbReference type="SUPFAM" id="SSF53335">
    <property type="entry name" value="S-adenosyl-L-methionine-dependent methyltransferases"/>
    <property type="match status" value="1"/>
</dbReference>
<dbReference type="Pfam" id="PF03848">
    <property type="entry name" value="TehB"/>
    <property type="match status" value="1"/>
</dbReference>
<dbReference type="InterPro" id="IPR015985">
    <property type="entry name" value="TehB-like_dom"/>
</dbReference>
<evidence type="ECO:0000313" key="3">
    <source>
        <dbReference type="Proteomes" id="UP000000271"/>
    </source>
</evidence>
<dbReference type="STRING" id="439292.Bsel_0172"/>
<dbReference type="EMBL" id="CP001791">
    <property type="protein sequence ID" value="ADH97720.1"/>
    <property type="molecule type" value="Genomic_DNA"/>
</dbReference>
<dbReference type="AlphaFoldDB" id="D6XVU7"/>
<evidence type="ECO:0000313" key="2">
    <source>
        <dbReference type="EMBL" id="ADH97720.1"/>
    </source>
</evidence>
<feature type="domain" description="Tellurite resistance methyltransferase TehB-like" evidence="1">
    <location>
        <begin position="39"/>
        <end position="181"/>
    </location>
</feature>
<reference evidence="2" key="1">
    <citation type="submission" date="2009-10" db="EMBL/GenBank/DDBJ databases">
        <title>Complete sequence of Bacillus selenitireducens MLS10.</title>
        <authorList>
            <consortium name="US DOE Joint Genome Institute"/>
            <person name="Lucas S."/>
            <person name="Copeland A."/>
            <person name="Lapidus A."/>
            <person name="Glavina del Rio T."/>
            <person name="Dalin E."/>
            <person name="Tice H."/>
            <person name="Bruce D."/>
            <person name="Goodwin L."/>
            <person name="Pitluck S."/>
            <person name="Sims D."/>
            <person name="Brettin T."/>
            <person name="Detter J.C."/>
            <person name="Han C."/>
            <person name="Larimer F."/>
            <person name="Land M."/>
            <person name="Hauser L."/>
            <person name="Kyrpides N."/>
            <person name="Ovchinnikova G."/>
            <person name="Stolz J."/>
        </authorList>
    </citation>
    <scope>NUCLEOTIDE SEQUENCE [LARGE SCALE GENOMIC DNA]</scope>
    <source>
        <strain evidence="2">MLS10</strain>
    </source>
</reference>
<proteinExistence type="predicted"/>
<dbReference type="OrthoDB" id="9804312at2"/>
<dbReference type="CDD" id="cd02440">
    <property type="entry name" value="AdoMet_MTases"/>
    <property type="match status" value="1"/>
</dbReference>
<evidence type="ECO:0000259" key="1">
    <source>
        <dbReference type="Pfam" id="PF03848"/>
    </source>
</evidence>
<name>D6XVU7_BACIE</name>
<dbReference type="Proteomes" id="UP000000271">
    <property type="component" value="Chromosome"/>
</dbReference>
<dbReference type="RefSeq" id="WP_013171149.1">
    <property type="nucleotide sequence ID" value="NC_014219.1"/>
</dbReference>
<keyword evidence="2" id="KW-0489">Methyltransferase</keyword>
<keyword evidence="2" id="KW-0808">Transferase</keyword>
<accession>D6XVU7</accession>
<gene>
    <name evidence="2" type="ordered locus">Bsel_0172</name>
</gene>
<organism evidence="2 3">
    <name type="scientific">Bacillus selenitireducens (strain ATCC 700615 / DSM 15326 / MLS10)</name>
    <dbReference type="NCBI Taxonomy" id="439292"/>
    <lineage>
        <taxon>Bacteria</taxon>
        <taxon>Bacillati</taxon>
        <taxon>Bacillota</taxon>
        <taxon>Bacilli</taxon>
        <taxon>Bacillales</taxon>
        <taxon>Bacillaceae</taxon>
        <taxon>Salisediminibacterium</taxon>
    </lineage>
</organism>